<gene>
    <name evidence="1" type="ORF">KI387_038485</name>
</gene>
<proteinExistence type="predicted"/>
<feature type="non-terminal residue" evidence="1">
    <location>
        <position position="51"/>
    </location>
</feature>
<comment type="caution">
    <text evidence="1">The sequence shown here is derived from an EMBL/GenBank/DDBJ whole genome shotgun (WGS) entry which is preliminary data.</text>
</comment>
<dbReference type="Proteomes" id="UP000824469">
    <property type="component" value="Unassembled WGS sequence"/>
</dbReference>
<organism evidence="1 2">
    <name type="scientific">Taxus chinensis</name>
    <name type="common">Chinese yew</name>
    <name type="synonym">Taxus wallichiana var. chinensis</name>
    <dbReference type="NCBI Taxonomy" id="29808"/>
    <lineage>
        <taxon>Eukaryota</taxon>
        <taxon>Viridiplantae</taxon>
        <taxon>Streptophyta</taxon>
        <taxon>Embryophyta</taxon>
        <taxon>Tracheophyta</taxon>
        <taxon>Spermatophyta</taxon>
        <taxon>Pinopsida</taxon>
        <taxon>Pinidae</taxon>
        <taxon>Conifers II</taxon>
        <taxon>Cupressales</taxon>
        <taxon>Taxaceae</taxon>
        <taxon>Taxus</taxon>
    </lineage>
</organism>
<name>A0AA38FAV3_TAXCH</name>
<dbReference type="EMBL" id="JAHRHJ020000011">
    <property type="protein sequence ID" value="KAH9294897.1"/>
    <property type="molecule type" value="Genomic_DNA"/>
</dbReference>
<evidence type="ECO:0000313" key="2">
    <source>
        <dbReference type="Proteomes" id="UP000824469"/>
    </source>
</evidence>
<sequence length="51" mass="6094">VIDAENMFIWEYPKEDPSPAKRFQNKTCDSMKAIHKAHLEKWYTHLRNAFG</sequence>
<protein>
    <submittedName>
        <fullName evidence="1">Uncharacterized protein</fullName>
    </submittedName>
</protein>
<evidence type="ECO:0000313" key="1">
    <source>
        <dbReference type="EMBL" id="KAH9294897.1"/>
    </source>
</evidence>
<reference evidence="1 2" key="1">
    <citation type="journal article" date="2021" name="Nat. Plants">
        <title>The Taxus genome provides insights into paclitaxel biosynthesis.</title>
        <authorList>
            <person name="Xiong X."/>
            <person name="Gou J."/>
            <person name="Liao Q."/>
            <person name="Li Y."/>
            <person name="Zhou Q."/>
            <person name="Bi G."/>
            <person name="Li C."/>
            <person name="Du R."/>
            <person name="Wang X."/>
            <person name="Sun T."/>
            <person name="Guo L."/>
            <person name="Liang H."/>
            <person name="Lu P."/>
            <person name="Wu Y."/>
            <person name="Zhang Z."/>
            <person name="Ro D.K."/>
            <person name="Shang Y."/>
            <person name="Huang S."/>
            <person name="Yan J."/>
        </authorList>
    </citation>
    <scope>NUCLEOTIDE SEQUENCE [LARGE SCALE GENOMIC DNA]</scope>
    <source>
        <strain evidence="1">Ta-2019</strain>
    </source>
</reference>
<accession>A0AA38FAV3</accession>
<keyword evidence="2" id="KW-1185">Reference proteome</keyword>
<dbReference type="AlphaFoldDB" id="A0AA38FAV3"/>
<feature type="non-terminal residue" evidence="1">
    <location>
        <position position="1"/>
    </location>
</feature>